<evidence type="ECO:0000256" key="1">
    <source>
        <dbReference type="ARBA" id="ARBA00023125"/>
    </source>
</evidence>
<dbReference type="Pfam" id="PF00589">
    <property type="entry name" value="Phage_integrase"/>
    <property type="match status" value="1"/>
</dbReference>
<dbReference type="InterPro" id="IPR002104">
    <property type="entry name" value="Integrase_catalytic"/>
</dbReference>
<keyword evidence="1 3" id="KW-0238">DNA-binding</keyword>
<dbReference type="InterPro" id="IPR050090">
    <property type="entry name" value="Tyrosine_recombinase_XerCD"/>
</dbReference>
<dbReference type="PROSITE" id="PS51900">
    <property type="entry name" value="CB"/>
    <property type="match status" value="1"/>
</dbReference>
<dbReference type="Gene3D" id="1.10.443.10">
    <property type="entry name" value="Intergrase catalytic core"/>
    <property type="match status" value="1"/>
</dbReference>
<evidence type="ECO:0000259" key="4">
    <source>
        <dbReference type="PROSITE" id="PS51898"/>
    </source>
</evidence>
<dbReference type="InterPro" id="IPR011010">
    <property type="entry name" value="DNA_brk_join_enz"/>
</dbReference>
<dbReference type="CDD" id="cd00397">
    <property type="entry name" value="DNA_BRE_C"/>
    <property type="match status" value="1"/>
</dbReference>
<feature type="domain" description="Core-binding (CB)" evidence="5">
    <location>
        <begin position="6"/>
        <end position="88"/>
    </location>
</feature>
<keyword evidence="2" id="KW-0233">DNA recombination</keyword>
<dbReference type="SUPFAM" id="SSF56349">
    <property type="entry name" value="DNA breaking-rejoining enzymes"/>
    <property type="match status" value="1"/>
</dbReference>
<dbReference type="Proteomes" id="UP000642107">
    <property type="component" value="Unassembled WGS sequence"/>
</dbReference>
<dbReference type="InterPro" id="IPR013762">
    <property type="entry name" value="Integrase-like_cat_sf"/>
</dbReference>
<dbReference type="RefSeq" id="WP_192282225.1">
    <property type="nucleotide sequence ID" value="NZ_JACZDF010000013.1"/>
</dbReference>
<evidence type="ECO:0000256" key="3">
    <source>
        <dbReference type="PROSITE-ProRule" id="PRU01248"/>
    </source>
</evidence>
<organism evidence="6 7">
    <name type="scientific">Flavimobilis rhizosphaerae</name>
    <dbReference type="NCBI Taxonomy" id="2775421"/>
    <lineage>
        <taxon>Bacteria</taxon>
        <taxon>Bacillati</taxon>
        <taxon>Actinomycetota</taxon>
        <taxon>Actinomycetes</taxon>
        <taxon>Micrococcales</taxon>
        <taxon>Jonesiaceae</taxon>
        <taxon>Flavimobilis</taxon>
    </lineage>
</organism>
<dbReference type="PANTHER" id="PTHR30349">
    <property type="entry name" value="PHAGE INTEGRASE-RELATED"/>
    <property type="match status" value="1"/>
</dbReference>
<name>A0ABR9DTM1_9MICO</name>
<sequence>MTTLEPLPASWAEALTRAHRHMAATGASRSTLALRRSQLRNFASACRHLAPADVTAEDLAAWIGHGAPAPETRRTRRSSLVAFFDADPATAGAANPARRLAQVAPSNPRPRPVGDTDYRAALASADDREALMLRLAAEVGLRRGEVARVHSRDLLEDDDGWTLLVHGKGARDRFVPLTDALAATLRALPAGYAFPDRDAGHLTPAHVGRIVGRLLPSGVTMHALRHRFATRAYRLEHDLFVVQQLLGHTSPTVTRRYVQTTRNDMRRAVVALERKHS</sequence>
<reference evidence="6 7" key="1">
    <citation type="submission" date="2020-09" db="EMBL/GenBank/DDBJ databases">
        <title>Flavimobilis rhizosphaerae sp. nov., isolated from rhizosphere soil of Spartina alterniflora.</title>
        <authorList>
            <person name="Hanqin C."/>
        </authorList>
    </citation>
    <scope>NUCLEOTIDE SEQUENCE [LARGE SCALE GENOMIC DNA]</scope>
    <source>
        <strain evidence="6 7">GY 10621</strain>
    </source>
</reference>
<evidence type="ECO:0000313" key="6">
    <source>
        <dbReference type="EMBL" id="MBD9700487.1"/>
    </source>
</evidence>
<accession>A0ABR9DTM1</accession>
<gene>
    <name evidence="6" type="ORF">IGS67_13510</name>
</gene>
<dbReference type="EMBL" id="JACZDF010000013">
    <property type="protein sequence ID" value="MBD9700487.1"/>
    <property type="molecule type" value="Genomic_DNA"/>
</dbReference>
<keyword evidence="7" id="KW-1185">Reference proteome</keyword>
<dbReference type="InterPro" id="IPR044068">
    <property type="entry name" value="CB"/>
</dbReference>
<dbReference type="PANTHER" id="PTHR30349:SF64">
    <property type="entry name" value="PROPHAGE INTEGRASE INTD-RELATED"/>
    <property type="match status" value="1"/>
</dbReference>
<protein>
    <submittedName>
        <fullName evidence="6">Tyrosine-type recombinase/integrase</fullName>
    </submittedName>
</protein>
<proteinExistence type="predicted"/>
<dbReference type="PROSITE" id="PS51898">
    <property type="entry name" value="TYR_RECOMBINASE"/>
    <property type="match status" value="1"/>
</dbReference>
<evidence type="ECO:0000313" key="7">
    <source>
        <dbReference type="Proteomes" id="UP000642107"/>
    </source>
</evidence>
<evidence type="ECO:0000259" key="5">
    <source>
        <dbReference type="PROSITE" id="PS51900"/>
    </source>
</evidence>
<evidence type="ECO:0000256" key="2">
    <source>
        <dbReference type="ARBA" id="ARBA00023172"/>
    </source>
</evidence>
<comment type="caution">
    <text evidence="6">The sequence shown here is derived from an EMBL/GenBank/DDBJ whole genome shotgun (WGS) entry which is preliminary data.</text>
</comment>
<feature type="domain" description="Tyr recombinase" evidence="4">
    <location>
        <begin position="108"/>
        <end position="270"/>
    </location>
</feature>